<dbReference type="GO" id="GO:0005886">
    <property type="term" value="C:plasma membrane"/>
    <property type="evidence" value="ECO:0007669"/>
    <property type="project" value="UniProtKB-SubCell"/>
</dbReference>
<feature type="transmembrane region" description="Helical" evidence="6">
    <location>
        <begin position="20"/>
        <end position="38"/>
    </location>
</feature>
<gene>
    <name evidence="8" type="primary">garP</name>
    <name evidence="8" type="ORF">LAUMK42_01600</name>
</gene>
<comment type="caution">
    <text evidence="8">The sequence shown here is derived from an EMBL/GenBank/DDBJ whole genome shotgun (WGS) entry which is preliminary data.</text>
</comment>
<feature type="transmembrane region" description="Helical" evidence="6">
    <location>
        <begin position="58"/>
        <end position="83"/>
    </location>
</feature>
<comment type="subcellular location">
    <subcellularLocation>
        <location evidence="1">Cell membrane</location>
        <topology evidence="1">Multi-pass membrane protein</topology>
    </subcellularLocation>
</comment>
<feature type="transmembrane region" description="Helical" evidence="6">
    <location>
        <begin position="301"/>
        <end position="318"/>
    </location>
</feature>
<dbReference type="InterPro" id="IPR036259">
    <property type="entry name" value="MFS_trans_sf"/>
</dbReference>
<feature type="transmembrane region" description="Helical" evidence="6">
    <location>
        <begin position="180"/>
        <end position="199"/>
    </location>
</feature>
<feature type="domain" description="Major facilitator superfamily (MFS) profile" evidence="7">
    <location>
        <begin position="25"/>
        <end position="420"/>
    </location>
</feature>
<evidence type="ECO:0000256" key="4">
    <source>
        <dbReference type="ARBA" id="ARBA00022989"/>
    </source>
</evidence>
<evidence type="ECO:0000256" key="2">
    <source>
        <dbReference type="ARBA" id="ARBA00022475"/>
    </source>
</evidence>
<accession>A0AB38UQX0</accession>
<feature type="transmembrane region" description="Helical" evidence="6">
    <location>
        <begin position="233"/>
        <end position="254"/>
    </location>
</feature>
<dbReference type="PROSITE" id="PS50850">
    <property type="entry name" value="MFS"/>
    <property type="match status" value="1"/>
</dbReference>
<feature type="transmembrane region" description="Helical" evidence="6">
    <location>
        <begin position="266"/>
        <end position="289"/>
    </location>
</feature>
<keyword evidence="2" id="KW-1003">Cell membrane</keyword>
<feature type="transmembrane region" description="Helical" evidence="6">
    <location>
        <begin position="116"/>
        <end position="140"/>
    </location>
</feature>
<organism evidence="8 9">
    <name type="scientific">Mycobacterium persicum</name>
    <dbReference type="NCBI Taxonomy" id="1487726"/>
    <lineage>
        <taxon>Bacteria</taxon>
        <taxon>Bacillati</taxon>
        <taxon>Actinomycetota</taxon>
        <taxon>Actinomycetes</taxon>
        <taxon>Mycobacteriales</taxon>
        <taxon>Mycobacteriaceae</taxon>
        <taxon>Mycobacterium</taxon>
    </lineage>
</organism>
<dbReference type="InterPro" id="IPR011701">
    <property type="entry name" value="MFS"/>
</dbReference>
<dbReference type="CDD" id="cd06174">
    <property type="entry name" value="MFS"/>
    <property type="match status" value="1"/>
</dbReference>
<keyword evidence="4 6" id="KW-1133">Transmembrane helix</keyword>
<keyword evidence="5 6" id="KW-0472">Membrane</keyword>
<evidence type="ECO:0000313" key="9">
    <source>
        <dbReference type="Proteomes" id="UP000279331"/>
    </source>
</evidence>
<evidence type="ECO:0000256" key="3">
    <source>
        <dbReference type="ARBA" id="ARBA00022692"/>
    </source>
</evidence>
<evidence type="ECO:0000259" key="7">
    <source>
        <dbReference type="PROSITE" id="PS50850"/>
    </source>
</evidence>
<feature type="transmembrane region" description="Helical" evidence="6">
    <location>
        <begin position="363"/>
        <end position="383"/>
    </location>
</feature>
<dbReference type="InterPro" id="IPR020846">
    <property type="entry name" value="MFS_dom"/>
</dbReference>
<evidence type="ECO:0000256" key="6">
    <source>
        <dbReference type="SAM" id="Phobius"/>
    </source>
</evidence>
<dbReference type="Pfam" id="PF07690">
    <property type="entry name" value="MFS_1"/>
    <property type="match status" value="1"/>
</dbReference>
<dbReference type="InterPro" id="IPR050189">
    <property type="entry name" value="MFS_Efflux_Transporters"/>
</dbReference>
<evidence type="ECO:0000256" key="5">
    <source>
        <dbReference type="ARBA" id="ARBA00023136"/>
    </source>
</evidence>
<dbReference type="Proteomes" id="UP000279331">
    <property type="component" value="Unassembled WGS sequence"/>
</dbReference>
<dbReference type="PANTHER" id="PTHR43124:SF3">
    <property type="entry name" value="CHLORAMPHENICOL EFFLUX PUMP RV0191"/>
    <property type="match status" value="1"/>
</dbReference>
<dbReference type="EMBL" id="UPHL01000042">
    <property type="protein sequence ID" value="VAZ82790.1"/>
    <property type="molecule type" value="Genomic_DNA"/>
</dbReference>
<dbReference type="GO" id="GO:0022857">
    <property type="term" value="F:transmembrane transporter activity"/>
    <property type="evidence" value="ECO:0007669"/>
    <property type="project" value="InterPro"/>
</dbReference>
<evidence type="ECO:0000256" key="1">
    <source>
        <dbReference type="ARBA" id="ARBA00004651"/>
    </source>
</evidence>
<protein>
    <submittedName>
        <fullName evidence="8">Galactarate transporter</fullName>
    </submittedName>
</protein>
<feature type="transmembrane region" description="Helical" evidence="6">
    <location>
        <begin position="324"/>
        <end position="343"/>
    </location>
</feature>
<dbReference type="Gene3D" id="1.20.1250.20">
    <property type="entry name" value="MFS general substrate transporter like domains"/>
    <property type="match status" value="2"/>
</dbReference>
<feature type="transmembrane region" description="Helical" evidence="6">
    <location>
        <begin position="90"/>
        <end position="110"/>
    </location>
</feature>
<feature type="transmembrane region" description="Helical" evidence="6">
    <location>
        <begin position="395"/>
        <end position="414"/>
    </location>
</feature>
<sequence>MYITYLVLVYRAPIRDTGAMRPWIVWAVGLVAYIVAVLDRTTLGVSGMEAAQRFSASPGVLSTFVVLQVVVYSGTQIPAGVLLDRFGSRALIVSGATLMAAGQFVLAFTGSLPTAIAARAVVGLGDAVIFISVLRLVSYWFEPRRVPLVTQLTYICGQLGQVLSAVPFLAILLGDGWTTAYASAAALGVMSAALSLALVSNAPKGHPVANQRATLRDTVAGIKTVWSRPGTRLGFFTHMTTPFSLAVFALMWGVPYLTKAQGLSTQLAGTLLTVSVVAAIASGLVVGILTGRYPHRRSTMALSIIAGNVVVWTVVLALPGRAPLWLLVVLVVVISVGGPASMIGLDFARTFNTSATLGTAKGIVNMAGSFAGLVVIQAMGMILEIADDYSFNWFRLAWTVQYPVWALGIVGIAVTRRKAHLIKRIAIQDLVAGSAEVVGRRRNAAIGSAVSGELRHVCRTRNCRQVPCRDCLRPLGSVLTSRASCDVGGANCFQRQTVADVLVDNPSEPLGQRRAGVTAGQRR</sequence>
<evidence type="ECO:0000313" key="8">
    <source>
        <dbReference type="EMBL" id="VAZ82790.1"/>
    </source>
</evidence>
<reference evidence="8 9" key="1">
    <citation type="submission" date="2018-09" db="EMBL/GenBank/DDBJ databases">
        <authorList>
            <person name="Tagini F."/>
        </authorList>
    </citation>
    <scope>NUCLEOTIDE SEQUENCE [LARGE SCALE GENOMIC DNA]</scope>
    <source>
        <strain evidence="8 9">MK42</strain>
    </source>
</reference>
<dbReference type="PANTHER" id="PTHR43124">
    <property type="entry name" value="PURINE EFFLUX PUMP PBUE"/>
    <property type="match status" value="1"/>
</dbReference>
<name>A0AB38UQX0_9MYCO</name>
<proteinExistence type="predicted"/>
<keyword evidence="3 6" id="KW-0812">Transmembrane</keyword>
<dbReference type="SUPFAM" id="SSF103473">
    <property type="entry name" value="MFS general substrate transporter"/>
    <property type="match status" value="1"/>
</dbReference>
<dbReference type="AlphaFoldDB" id="A0AB38UQX0"/>
<feature type="transmembrane region" description="Helical" evidence="6">
    <location>
        <begin position="152"/>
        <end position="174"/>
    </location>
</feature>